<keyword evidence="2" id="KW-0645">Protease</keyword>
<dbReference type="EnsemblMetazoa" id="G9965.8">
    <property type="protein sequence ID" value="G9965.8:cds"/>
    <property type="gene ID" value="G9965"/>
</dbReference>
<dbReference type="FunFam" id="2.140.10.30:FF:000002">
    <property type="entry name" value="Dipeptidyl peptidase 8-like isoform"/>
    <property type="match status" value="1"/>
</dbReference>
<evidence type="ECO:0000256" key="4">
    <source>
        <dbReference type="ARBA" id="ARBA00022825"/>
    </source>
</evidence>
<dbReference type="InterPro" id="IPR045785">
    <property type="entry name" value="Dpp_8/9_N"/>
</dbReference>
<feature type="compositionally biased region" description="Polar residues" evidence="5">
    <location>
        <begin position="12"/>
        <end position="21"/>
    </location>
</feature>
<dbReference type="Pfam" id="PF00930">
    <property type="entry name" value="DPPIV_N"/>
    <property type="match status" value="1"/>
</dbReference>
<evidence type="ECO:0000256" key="5">
    <source>
        <dbReference type="SAM" id="MobiDB-lite"/>
    </source>
</evidence>
<dbReference type="OrthoDB" id="16520at2759"/>
<feature type="domain" description="Peptidase S9 prolyl oligopeptidase catalytic" evidence="6">
    <location>
        <begin position="650"/>
        <end position="848"/>
    </location>
</feature>
<dbReference type="InterPro" id="IPR001375">
    <property type="entry name" value="Peptidase_S9_cat"/>
</dbReference>
<evidence type="ECO:0000256" key="3">
    <source>
        <dbReference type="ARBA" id="ARBA00022801"/>
    </source>
</evidence>
<dbReference type="Proteomes" id="UP000005408">
    <property type="component" value="Unassembled WGS sequence"/>
</dbReference>
<dbReference type="SUPFAM" id="SSF53474">
    <property type="entry name" value="alpha/beta-Hydrolases"/>
    <property type="match status" value="1"/>
</dbReference>
<keyword evidence="3" id="KW-0378">Hydrolase</keyword>
<dbReference type="Gene3D" id="2.140.10.30">
    <property type="entry name" value="Dipeptidylpeptidase IV, N-terminal domain"/>
    <property type="match status" value="1"/>
</dbReference>
<accession>A0A8W8P7Q3</accession>
<dbReference type="InterPro" id="IPR050278">
    <property type="entry name" value="Serine_Prot_S9B/DPPIV"/>
</dbReference>
<evidence type="ECO:0000313" key="10">
    <source>
        <dbReference type="Proteomes" id="UP000005408"/>
    </source>
</evidence>
<dbReference type="GO" id="GO:0006508">
    <property type="term" value="P:proteolysis"/>
    <property type="evidence" value="ECO:0007669"/>
    <property type="project" value="UniProtKB-KW"/>
</dbReference>
<dbReference type="GO" id="GO:0008236">
    <property type="term" value="F:serine-type peptidase activity"/>
    <property type="evidence" value="ECO:0007669"/>
    <property type="project" value="UniProtKB-KW"/>
</dbReference>
<dbReference type="InterPro" id="IPR002469">
    <property type="entry name" value="Peptidase_S9B_N"/>
</dbReference>
<feature type="domain" description="Dipeptidyl peptidase 8 /9 ,N-terminal" evidence="8">
    <location>
        <begin position="27"/>
        <end position="131"/>
    </location>
</feature>
<dbReference type="Pfam" id="PF00326">
    <property type="entry name" value="Peptidase_S9"/>
    <property type="match status" value="1"/>
</dbReference>
<dbReference type="GO" id="GO:0008239">
    <property type="term" value="F:dipeptidyl-peptidase activity"/>
    <property type="evidence" value="ECO:0007669"/>
    <property type="project" value="TreeGrafter"/>
</dbReference>
<dbReference type="SMR" id="A0A8W8P7Q3"/>
<dbReference type="OMA" id="VTHMTPQ"/>
<dbReference type="PANTHER" id="PTHR11731">
    <property type="entry name" value="PROTEASE FAMILY S9B,C DIPEPTIDYL-PEPTIDASE IV-RELATED"/>
    <property type="match status" value="1"/>
</dbReference>
<evidence type="ECO:0000256" key="1">
    <source>
        <dbReference type="ARBA" id="ARBA00010036"/>
    </source>
</evidence>
<sequence>MATEIPPDLSEVVTSGSSGQISSFCPQSWRMIHQNVVESRKLITMLASRVPGSFHFRTQTTPSGNKTRLYFLGMTSKGRENTLLFADLPPVVPENPSILSQWPLLDSFPASIPLSQLSREEQLLRERKRMGTYGITSYELVESEGKFVFPASNSLFSCSDPDITMTEPVFPVNISSSRVEGARLDPKLCPHNSQLLAFINQGDIWVANIEDNQECRLTYTNTGSGSLEDEPLSAGTPSFVVQEEFDRYTGYWWCPVTTGGATYCILYEEVDEGMVEILNIFSPSVEGKNVDQYRYPRAGTPNARSVLKLVKFSLDSEGKFCAVQHFQLLEPLLTFFPWMEYMVRAGWTPNGKHVYAELLDRQQKRMSLVLIPVDFFVPVRQFSDDDMEEDVFGRNIPPLTVLYEESSEIWVNTHDILHFLPHPNPSEIKFLWASEKSGFRHLYSVVSKLENCDRKMCAMDLLEENQDGQFKANVIKEVMLTSGDWEVNPKQIWVDEKRDIVYFVALKDSVLETHLYAVSYSKPSEPVRLTTPGYSHAVSLSADCSSFVSVYSSAKETTSCVVYKILHDNDRPMSTKSWGIIMPPIACPDYNAPELFQYQSQSGFTHHGLFFHPHGEEAGKKYPTVVMVYGGPQVQQVTNCFKGIRFLRHHALASNGYAVVVIDGRGSCGRGLKFESHIKNRLGTVEIEDQVEGLQYLSSAGYCVDMTRVGIHGWSYGGYLSLLGIAQRPDVFKVGIAGAPVVNWLLYDTGYTERYLNLPSENEAGYRNGSVLSHVDQFPDEENRILIIHGLIDENVHFHHTSALITALVKACKPYRLQIYPNERHGIRNHEASEHYKTMILSFLQNHL</sequence>
<dbReference type="AlphaFoldDB" id="A0A8W8P7Q3"/>
<dbReference type="PANTHER" id="PTHR11731:SF193">
    <property type="entry name" value="DIPEPTIDYL PEPTIDASE 9"/>
    <property type="match status" value="1"/>
</dbReference>
<dbReference type="EnsemblMetazoa" id="G9965.7">
    <property type="protein sequence ID" value="G9965.7:cds"/>
    <property type="gene ID" value="G9965"/>
</dbReference>
<dbReference type="SUPFAM" id="SSF82171">
    <property type="entry name" value="DPP6 N-terminal domain-like"/>
    <property type="match status" value="1"/>
</dbReference>
<evidence type="ECO:0000259" key="7">
    <source>
        <dbReference type="Pfam" id="PF00930"/>
    </source>
</evidence>
<evidence type="ECO:0000259" key="8">
    <source>
        <dbReference type="Pfam" id="PF19520"/>
    </source>
</evidence>
<proteinExistence type="inferred from homology"/>
<protein>
    <recommendedName>
        <fullName evidence="11">Dipeptidyl peptidase 9</fullName>
    </recommendedName>
</protein>
<evidence type="ECO:0000313" key="9">
    <source>
        <dbReference type="EnsemblMetazoa" id="G9965.7:cds"/>
    </source>
</evidence>
<organism evidence="9 10">
    <name type="scientific">Magallana gigas</name>
    <name type="common">Pacific oyster</name>
    <name type="synonym">Crassostrea gigas</name>
    <dbReference type="NCBI Taxonomy" id="29159"/>
    <lineage>
        <taxon>Eukaryota</taxon>
        <taxon>Metazoa</taxon>
        <taxon>Spiralia</taxon>
        <taxon>Lophotrochozoa</taxon>
        <taxon>Mollusca</taxon>
        <taxon>Bivalvia</taxon>
        <taxon>Autobranchia</taxon>
        <taxon>Pteriomorphia</taxon>
        <taxon>Ostreida</taxon>
        <taxon>Ostreoidea</taxon>
        <taxon>Ostreidae</taxon>
        <taxon>Magallana</taxon>
    </lineage>
</organism>
<keyword evidence="4" id="KW-0720">Serine protease</keyword>
<reference evidence="9" key="1">
    <citation type="submission" date="2022-08" db="UniProtKB">
        <authorList>
            <consortium name="EnsemblMetazoa"/>
        </authorList>
    </citation>
    <scope>IDENTIFICATION</scope>
    <source>
        <strain evidence="9">05x7-T-G4-1.051#20</strain>
    </source>
</reference>
<feature type="region of interest" description="Disordered" evidence="5">
    <location>
        <begin position="1"/>
        <end position="21"/>
    </location>
</feature>
<evidence type="ECO:0000259" key="6">
    <source>
        <dbReference type="Pfam" id="PF00326"/>
    </source>
</evidence>
<keyword evidence="10" id="KW-1185">Reference proteome</keyword>
<feature type="domain" description="Dipeptidylpeptidase IV N-terminal" evidence="7">
    <location>
        <begin position="177"/>
        <end position="555"/>
    </location>
</feature>
<evidence type="ECO:0000256" key="2">
    <source>
        <dbReference type="ARBA" id="ARBA00022670"/>
    </source>
</evidence>
<dbReference type="Pfam" id="PF19520">
    <property type="entry name" value="Dpp_8_9_N"/>
    <property type="match status" value="1"/>
</dbReference>
<name>A0A8W8P7Q3_MAGGI</name>
<dbReference type="InterPro" id="IPR029058">
    <property type="entry name" value="AB_hydrolase_fold"/>
</dbReference>
<dbReference type="Gene3D" id="3.40.50.1820">
    <property type="entry name" value="alpha/beta hydrolase"/>
    <property type="match status" value="1"/>
</dbReference>
<comment type="similarity">
    <text evidence="1">Belongs to the peptidase S9B family. DPPIV subfamily.</text>
</comment>
<evidence type="ECO:0008006" key="11">
    <source>
        <dbReference type="Google" id="ProtNLM"/>
    </source>
</evidence>